<sequence length="125" mass="14251">MPLPRHKCSSFSGSHENLRATVTPLLDHTKDRMSAADVMAEIYITSQQTVFCMTSITGASCKEDARLRHCLQIVFRTKCERCGCGFRARPSLYDVKLLQLSRVLVVRAWSCVQTSQKFFFCFVFC</sequence>
<organism evidence="1">
    <name type="scientific">Ixodes ricinus</name>
    <name type="common">Common tick</name>
    <name type="synonym">Acarus ricinus</name>
    <dbReference type="NCBI Taxonomy" id="34613"/>
    <lineage>
        <taxon>Eukaryota</taxon>
        <taxon>Metazoa</taxon>
        <taxon>Ecdysozoa</taxon>
        <taxon>Arthropoda</taxon>
        <taxon>Chelicerata</taxon>
        <taxon>Arachnida</taxon>
        <taxon>Acari</taxon>
        <taxon>Parasitiformes</taxon>
        <taxon>Ixodida</taxon>
        <taxon>Ixodoidea</taxon>
        <taxon>Ixodidae</taxon>
        <taxon>Ixodinae</taxon>
        <taxon>Ixodes</taxon>
    </lineage>
</organism>
<protein>
    <submittedName>
        <fullName evidence="1">Uncharacterized protein</fullName>
    </submittedName>
</protein>
<evidence type="ECO:0000313" key="1">
    <source>
        <dbReference type="EMBL" id="JAR88049.1"/>
    </source>
</evidence>
<proteinExistence type="predicted"/>
<dbReference type="AlphaFoldDB" id="A0A147BBB0"/>
<reference evidence="1" key="1">
    <citation type="journal article" date="2018" name="PLoS Negl. Trop. Dis.">
        <title>Sialome diversity of ticks revealed by RNAseq of single tick salivary glands.</title>
        <authorList>
            <person name="Perner J."/>
            <person name="Kropackova S."/>
            <person name="Kopacek P."/>
            <person name="Ribeiro J.M."/>
        </authorList>
    </citation>
    <scope>NUCLEOTIDE SEQUENCE</scope>
    <source>
        <strain evidence="1">Siblings of single egg batch collected in Ceske Budejovice</strain>
        <tissue evidence="1">Salivary glands</tissue>
    </source>
</reference>
<name>A0A147BBB0_IXORI</name>
<feature type="non-terminal residue" evidence="1">
    <location>
        <position position="125"/>
    </location>
</feature>
<accession>A0A147BBB0</accession>
<dbReference type="EMBL" id="GEGO01007355">
    <property type="protein sequence ID" value="JAR88049.1"/>
    <property type="molecule type" value="Transcribed_RNA"/>
</dbReference>